<dbReference type="PANTHER" id="PTHR28037">
    <property type="entry name" value="ALCOHOL O-ACETYLTRANSFERASE 1-RELATED"/>
    <property type="match status" value="1"/>
</dbReference>
<gene>
    <name evidence="1" type="ORF">B0J12DRAFT_762317</name>
</gene>
<dbReference type="Proteomes" id="UP000774617">
    <property type="component" value="Unassembled WGS sequence"/>
</dbReference>
<dbReference type="Pfam" id="PF07247">
    <property type="entry name" value="AATase"/>
    <property type="match status" value="1"/>
</dbReference>
<dbReference type="PANTHER" id="PTHR28037:SF1">
    <property type="entry name" value="ALCOHOL O-ACETYLTRANSFERASE 1-RELATED"/>
    <property type="match status" value="1"/>
</dbReference>
<protein>
    <recommendedName>
        <fullName evidence="3">Alcohol acetyltransferase</fullName>
    </recommendedName>
</protein>
<comment type="caution">
    <text evidence="1">The sequence shown here is derived from an EMBL/GenBank/DDBJ whole genome shotgun (WGS) entry which is preliminary data.</text>
</comment>
<keyword evidence="2" id="KW-1185">Reference proteome</keyword>
<evidence type="ECO:0000313" key="2">
    <source>
        <dbReference type="Proteomes" id="UP000774617"/>
    </source>
</evidence>
<proteinExistence type="predicted"/>
<sequence length="504" mass="55022">MSNDTKRTYLRPAGSFERRYILRNALGYYRALIVSARYTTPEGQTLESRESFIPALKHCVLAHPMLSAAVEDELTEAPSLVKPATLDLNNHIEVLPAVARDGLSSREELEAIQPHLCHAHGQQFQRCNITPPWRVIIIPLTSTSSTPTAFWVSFSYCHSHGDGTSGAIFHRTFLSALRDPALTAAHTSDPVFQPSSLLPLLPAFESLAPFPLKWTYLLGPVLGALLPRWLANLLRVRSSISPTGPNMWTATRMSYDPSYFRTGLQFAVASAATVSGLLKRCRERKPGVVKLTAVLHELIVRALSASLPAAQAGSFVAQTPLNLRGAVSAMGRDDFGPCVSVAHHVFPRALGEEDGGEGDLGEEAWARAAETTAVLKEKSASLVNQPVALMKYVTNYRGYLQKKIGAVRDCSYGISNIMAFDPEEGRNGKREGHGWTVDQMVFSQPADAIGCPVWFNVASIKGGDMVVTLTWQRSALGIEGGDEDAWARHICSRLERGMRSLAGM</sequence>
<dbReference type="InterPro" id="IPR052058">
    <property type="entry name" value="Alcohol_O-acetyltransferase"/>
</dbReference>
<accession>A0ABQ8G1N0</accession>
<organism evidence="1 2">
    <name type="scientific">Macrophomina phaseolina</name>
    <dbReference type="NCBI Taxonomy" id="35725"/>
    <lineage>
        <taxon>Eukaryota</taxon>
        <taxon>Fungi</taxon>
        <taxon>Dikarya</taxon>
        <taxon>Ascomycota</taxon>
        <taxon>Pezizomycotina</taxon>
        <taxon>Dothideomycetes</taxon>
        <taxon>Dothideomycetes incertae sedis</taxon>
        <taxon>Botryosphaeriales</taxon>
        <taxon>Botryosphaeriaceae</taxon>
        <taxon>Macrophomina</taxon>
    </lineage>
</organism>
<name>A0ABQ8G1N0_9PEZI</name>
<dbReference type="InterPro" id="IPR010828">
    <property type="entry name" value="Atf2/Sli1-like"/>
</dbReference>
<evidence type="ECO:0008006" key="3">
    <source>
        <dbReference type="Google" id="ProtNLM"/>
    </source>
</evidence>
<dbReference type="EMBL" id="JAGTJR010000027">
    <property type="protein sequence ID" value="KAH7042166.1"/>
    <property type="molecule type" value="Genomic_DNA"/>
</dbReference>
<evidence type="ECO:0000313" key="1">
    <source>
        <dbReference type="EMBL" id="KAH7042166.1"/>
    </source>
</evidence>
<reference evidence="1 2" key="1">
    <citation type="journal article" date="2021" name="Nat. Commun.">
        <title>Genetic determinants of endophytism in the Arabidopsis root mycobiome.</title>
        <authorList>
            <person name="Mesny F."/>
            <person name="Miyauchi S."/>
            <person name="Thiergart T."/>
            <person name="Pickel B."/>
            <person name="Atanasova L."/>
            <person name="Karlsson M."/>
            <person name="Huettel B."/>
            <person name="Barry K.W."/>
            <person name="Haridas S."/>
            <person name="Chen C."/>
            <person name="Bauer D."/>
            <person name="Andreopoulos W."/>
            <person name="Pangilinan J."/>
            <person name="LaButti K."/>
            <person name="Riley R."/>
            <person name="Lipzen A."/>
            <person name="Clum A."/>
            <person name="Drula E."/>
            <person name="Henrissat B."/>
            <person name="Kohler A."/>
            <person name="Grigoriev I.V."/>
            <person name="Martin F.M."/>
            <person name="Hacquard S."/>
        </authorList>
    </citation>
    <scope>NUCLEOTIDE SEQUENCE [LARGE SCALE GENOMIC DNA]</scope>
    <source>
        <strain evidence="1 2">MPI-SDFR-AT-0080</strain>
    </source>
</reference>